<dbReference type="STRING" id="262209.AWH69_13350"/>
<sequence>MPAVLTSLPMAGDFEMADIAYAAVAPMVVVFAGAILGVLVEAFAPRRLRYPLQLGISVVALLGALVALVVPSGDDVTGATVDGTLAIDGPSRYLMGALLVLGLVGLLAMAERFGGDGPDAFTPMGSATPGSQMESAAARAGWATTEVFPLTLFSLAGMMMFTAANDLLSMFIALEVLSLPLYLITGLGRRRRLLSQEAALKYFLLGAFSSAFFLFGAGLLYGYAGSVRLSAIAQAASASTGEMEGLLLPGVVFLLVGLLFKVGAVPFHSWTPDVYQGAPTAVTGFMAACTKIAAFGALLRLVYVGLETTRWEWHIGVVAIAALTMVVGAVLSVTQTDIKRLLAYSSVAHAGFILVGVLAFDQTAVSGVLFYLVAYGASTIAAFALVAMVRERGAEATHLSQWAGLGRSHPFVAAAMTLMLLAFAGIPLTSGFTAKVAAFVPAVQHGGLSGIVLVVIGVLASAVTAFVYVRIIVLMYFTEPAGEVTLAQPALLSVVAIAVGVVLTVLLGVFPGPLLDLAASSSVFVR</sequence>
<evidence type="ECO:0000256" key="3">
    <source>
        <dbReference type="ARBA" id="ARBA00022989"/>
    </source>
</evidence>
<feature type="transmembrane region" description="Helical" evidence="5">
    <location>
        <begin position="93"/>
        <end position="110"/>
    </location>
</feature>
<comment type="function">
    <text evidence="5">NDH-1 shuttles electrons from NADH, via FMN and iron-sulfur (Fe-S) centers, to quinones in the respiratory chain. The immediate electron acceptor for the enzyme in this species is believed to be a menaquinone. Couples the redox reaction to proton translocation (for every two electrons transferred, four hydrogen ions are translocated across the cytoplasmic membrane), and thus conserves the redox energy in a proton gradient.</text>
</comment>
<keyword evidence="3 5" id="KW-1133">Transmembrane helix</keyword>
<dbReference type="InterPro" id="IPR001750">
    <property type="entry name" value="ND/Mrp_TM"/>
</dbReference>
<gene>
    <name evidence="5" type="primary">nuoN</name>
    <name evidence="8" type="ORF">AWH69_13350</name>
</gene>
<reference evidence="8 9" key="1">
    <citation type="submission" date="2016-01" db="EMBL/GenBank/DDBJ databases">
        <title>Janibacter melonis strain CD11_4 genome sequencing and assembly.</title>
        <authorList>
            <person name="Nair G.R."/>
            <person name="Kaur G."/>
            <person name="Chander A.M."/>
            <person name="Mayilraj S."/>
        </authorList>
    </citation>
    <scope>NUCLEOTIDE SEQUENCE [LARGE SCALE GENOMIC DNA]</scope>
    <source>
        <strain evidence="8 9">CD11-4</strain>
    </source>
</reference>
<keyword evidence="5" id="KW-0520">NAD</keyword>
<evidence type="ECO:0000256" key="1">
    <source>
        <dbReference type="ARBA" id="ARBA00004127"/>
    </source>
</evidence>
<dbReference type="GO" id="GO:0048038">
    <property type="term" value="F:quinone binding"/>
    <property type="evidence" value="ECO:0007669"/>
    <property type="project" value="UniProtKB-KW"/>
</dbReference>
<name>A0A176Q9D5_9MICO</name>
<keyword evidence="5" id="KW-0874">Quinone</keyword>
<feature type="transmembrane region" description="Helical" evidence="5">
    <location>
        <begin position="366"/>
        <end position="389"/>
    </location>
</feature>
<comment type="subcellular location">
    <subcellularLocation>
        <location evidence="5">Cell membrane</location>
        <topology evidence="5">Multi-pass membrane protein</topology>
    </subcellularLocation>
    <subcellularLocation>
        <location evidence="1">Endomembrane system</location>
        <topology evidence="1">Multi-pass membrane protein</topology>
    </subcellularLocation>
    <subcellularLocation>
        <location evidence="6">Membrane</location>
        <topology evidence="6">Multi-pass membrane protein</topology>
    </subcellularLocation>
</comment>
<feature type="transmembrane region" description="Helical" evidence="5">
    <location>
        <begin position="489"/>
        <end position="510"/>
    </location>
</feature>
<dbReference type="Proteomes" id="UP000076976">
    <property type="component" value="Unassembled WGS sequence"/>
</dbReference>
<dbReference type="Pfam" id="PF00361">
    <property type="entry name" value="Proton_antipo_M"/>
    <property type="match status" value="1"/>
</dbReference>
<comment type="caution">
    <text evidence="8">The sequence shown here is derived from an EMBL/GenBank/DDBJ whole genome shotgun (WGS) entry which is preliminary data.</text>
</comment>
<comment type="subunit">
    <text evidence="5">NDH-1 is composed of 14 different subunits. Subunits NuoA, H, J, K, L, M, N constitute the membrane sector of the complex.</text>
</comment>
<comment type="similarity">
    <text evidence="5">Belongs to the complex I subunit 2 family.</text>
</comment>
<keyword evidence="5" id="KW-1003">Cell membrane</keyword>
<keyword evidence="4 5" id="KW-0472">Membrane</keyword>
<dbReference type="NCBIfam" id="TIGR01770">
    <property type="entry name" value="NDH_I_N"/>
    <property type="match status" value="1"/>
</dbReference>
<accession>A0A176Q9D5</accession>
<protein>
    <recommendedName>
        <fullName evidence="5">NADH-quinone oxidoreductase subunit N</fullName>
        <ecNumber evidence="5">7.1.1.-</ecNumber>
    </recommendedName>
    <alternativeName>
        <fullName evidence="5">NADH dehydrogenase I subunit N</fullName>
    </alternativeName>
    <alternativeName>
        <fullName evidence="5">NDH-1 subunit N</fullName>
    </alternativeName>
</protein>
<feature type="transmembrane region" description="Helical" evidence="5">
    <location>
        <begin position="140"/>
        <end position="161"/>
    </location>
</feature>
<feature type="transmembrane region" description="Helical" evidence="5">
    <location>
        <begin position="280"/>
        <end position="303"/>
    </location>
</feature>
<dbReference type="GO" id="GO:0042773">
    <property type="term" value="P:ATP synthesis coupled electron transport"/>
    <property type="evidence" value="ECO:0007669"/>
    <property type="project" value="InterPro"/>
</dbReference>
<dbReference type="EMBL" id="LQZG01000004">
    <property type="protein sequence ID" value="OAB86326.1"/>
    <property type="molecule type" value="Genomic_DNA"/>
</dbReference>
<feature type="transmembrane region" description="Helical" evidence="5">
    <location>
        <begin position="410"/>
        <end position="428"/>
    </location>
</feature>
<dbReference type="GO" id="GO:0050136">
    <property type="term" value="F:NADH dehydrogenase (quinone) (non-electrogenic) activity"/>
    <property type="evidence" value="ECO:0007669"/>
    <property type="project" value="UniProtKB-UniRule"/>
</dbReference>
<comment type="catalytic activity">
    <reaction evidence="5">
        <text>a quinone + NADH + 5 H(+)(in) = a quinol + NAD(+) + 4 H(+)(out)</text>
        <dbReference type="Rhea" id="RHEA:57888"/>
        <dbReference type="ChEBI" id="CHEBI:15378"/>
        <dbReference type="ChEBI" id="CHEBI:24646"/>
        <dbReference type="ChEBI" id="CHEBI:57540"/>
        <dbReference type="ChEBI" id="CHEBI:57945"/>
        <dbReference type="ChEBI" id="CHEBI:132124"/>
    </reaction>
</comment>
<keyword evidence="8" id="KW-0830">Ubiquinone</keyword>
<dbReference type="NCBIfam" id="NF004441">
    <property type="entry name" value="PRK05777.1-4"/>
    <property type="match status" value="1"/>
</dbReference>
<dbReference type="GO" id="GO:0008137">
    <property type="term" value="F:NADH dehydrogenase (ubiquinone) activity"/>
    <property type="evidence" value="ECO:0007669"/>
    <property type="project" value="InterPro"/>
</dbReference>
<keyword evidence="9" id="KW-1185">Reference proteome</keyword>
<dbReference type="InterPro" id="IPR010096">
    <property type="entry name" value="NADH-Q_OxRdtase_suN/2"/>
</dbReference>
<dbReference type="PANTHER" id="PTHR22773">
    <property type="entry name" value="NADH DEHYDROGENASE"/>
    <property type="match status" value="1"/>
</dbReference>
<feature type="transmembrane region" description="Helical" evidence="5">
    <location>
        <begin position="52"/>
        <end position="73"/>
    </location>
</feature>
<keyword evidence="2 5" id="KW-0812">Transmembrane</keyword>
<evidence type="ECO:0000256" key="6">
    <source>
        <dbReference type="RuleBase" id="RU000320"/>
    </source>
</evidence>
<organism evidence="8 9">
    <name type="scientific">Janibacter melonis</name>
    <dbReference type="NCBI Taxonomy" id="262209"/>
    <lineage>
        <taxon>Bacteria</taxon>
        <taxon>Bacillati</taxon>
        <taxon>Actinomycetota</taxon>
        <taxon>Actinomycetes</taxon>
        <taxon>Micrococcales</taxon>
        <taxon>Intrasporangiaceae</taxon>
        <taxon>Janibacter</taxon>
    </lineage>
</organism>
<feature type="transmembrane region" description="Helical" evidence="5">
    <location>
        <begin position="246"/>
        <end position="268"/>
    </location>
</feature>
<evidence type="ECO:0000259" key="7">
    <source>
        <dbReference type="Pfam" id="PF00361"/>
    </source>
</evidence>
<evidence type="ECO:0000256" key="2">
    <source>
        <dbReference type="ARBA" id="ARBA00022692"/>
    </source>
</evidence>
<feature type="transmembrane region" description="Helical" evidence="5">
    <location>
        <begin position="167"/>
        <end position="187"/>
    </location>
</feature>
<evidence type="ECO:0000313" key="8">
    <source>
        <dbReference type="EMBL" id="OAB86326.1"/>
    </source>
</evidence>
<dbReference type="EC" id="7.1.1.-" evidence="5"/>
<feature type="domain" description="NADH:quinone oxidoreductase/Mrp antiporter transmembrane" evidence="7">
    <location>
        <begin position="164"/>
        <end position="458"/>
    </location>
</feature>
<dbReference type="RefSeq" id="WP_068276888.1">
    <property type="nucleotide sequence ID" value="NZ_LQZG01000004.1"/>
</dbReference>
<proteinExistence type="inferred from homology"/>
<feature type="transmembrane region" description="Helical" evidence="5">
    <location>
        <begin position="341"/>
        <end position="360"/>
    </location>
</feature>
<dbReference type="GO" id="GO:0005886">
    <property type="term" value="C:plasma membrane"/>
    <property type="evidence" value="ECO:0007669"/>
    <property type="project" value="UniProtKB-SubCell"/>
</dbReference>
<feature type="transmembrane region" description="Helical" evidence="5">
    <location>
        <begin position="20"/>
        <end position="40"/>
    </location>
</feature>
<evidence type="ECO:0000256" key="5">
    <source>
        <dbReference type="HAMAP-Rule" id="MF_00445"/>
    </source>
</evidence>
<evidence type="ECO:0000256" key="4">
    <source>
        <dbReference type="ARBA" id="ARBA00023136"/>
    </source>
</evidence>
<feature type="transmembrane region" description="Helical" evidence="5">
    <location>
        <begin position="199"/>
        <end position="221"/>
    </location>
</feature>
<keyword evidence="5" id="KW-0813">Transport</keyword>
<dbReference type="AlphaFoldDB" id="A0A176Q9D5"/>
<dbReference type="HAMAP" id="MF_00445">
    <property type="entry name" value="NDH1_NuoN_1"/>
    <property type="match status" value="1"/>
</dbReference>
<feature type="transmembrane region" description="Helical" evidence="5">
    <location>
        <begin position="315"/>
        <end position="334"/>
    </location>
</feature>
<keyword evidence="5" id="KW-1278">Translocase</keyword>
<feature type="transmembrane region" description="Helical" evidence="5">
    <location>
        <begin position="448"/>
        <end position="477"/>
    </location>
</feature>
<dbReference type="GO" id="GO:0012505">
    <property type="term" value="C:endomembrane system"/>
    <property type="evidence" value="ECO:0007669"/>
    <property type="project" value="UniProtKB-SubCell"/>
</dbReference>
<evidence type="ECO:0000313" key="9">
    <source>
        <dbReference type="Proteomes" id="UP000076976"/>
    </source>
</evidence>